<comment type="similarity">
    <text evidence="1">Belongs to the GCN1 family.</text>
</comment>
<dbReference type="Pfam" id="PF24993">
    <property type="entry name" value="GNC1_N"/>
    <property type="match status" value="1"/>
</dbReference>
<dbReference type="Pfam" id="PF24916">
    <property type="entry name" value="HEAT_GCN1_fung"/>
    <property type="match status" value="1"/>
</dbReference>
<dbReference type="OrthoDB" id="5148094at2759"/>
<feature type="domain" description="TOG" evidence="6">
    <location>
        <begin position="1392"/>
        <end position="1625"/>
    </location>
</feature>
<dbReference type="Pfam" id="PF24984">
    <property type="entry name" value="HEAT_EF3_GNC1"/>
    <property type="match status" value="1"/>
</dbReference>
<protein>
    <recommendedName>
        <fullName evidence="3">eIF-2-alpha kinase activator GCN1</fullName>
    </recommendedName>
</protein>
<dbReference type="InterPro" id="IPR056810">
    <property type="entry name" value="GNC1-like_N"/>
</dbReference>
<keyword evidence="8" id="KW-1185">Reference proteome</keyword>
<evidence type="ECO:0000259" key="6">
    <source>
        <dbReference type="SMART" id="SM01349"/>
    </source>
</evidence>
<evidence type="ECO:0000256" key="1">
    <source>
        <dbReference type="ARBA" id="ARBA00007366"/>
    </source>
</evidence>
<name>A0A165J0K7_9BASI</name>
<dbReference type="Gene3D" id="1.25.10.10">
    <property type="entry name" value="Leucine-rich Repeat Variant"/>
    <property type="match status" value="6"/>
</dbReference>
<evidence type="ECO:0000313" key="8">
    <source>
        <dbReference type="Proteomes" id="UP000076842"/>
    </source>
</evidence>
<dbReference type="FunCoup" id="A0A165J0K7">
    <property type="interactions" value="829"/>
</dbReference>
<dbReference type="STRING" id="1353952.A0A165J0K7"/>
<organism evidence="7 8">
    <name type="scientific">Calocera cornea HHB12733</name>
    <dbReference type="NCBI Taxonomy" id="1353952"/>
    <lineage>
        <taxon>Eukaryota</taxon>
        <taxon>Fungi</taxon>
        <taxon>Dikarya</taxon>
        <taxon>Basidiomycota</taxon>
        <taxon>Agaricomycotina</taxon>
        <taxon>Dacrymycetes</taxon>
        <taxon>Dacrymycetales</taxon>
        <taxon>Dacrymycetaceae</taxon>
        <taxon>Calocera</taxon>
    </lineage>
</organism>
<dbReference type="InterPro" id="IPR011989">
    <property type="entry name" value="ARM-like"/>
</dbReference>
<dbReference type="FunFam" id="1.25.10.10:FF:000090">
    <property type="entry name" value="eIF-2-alpha kinase activator GCN1"/>
    <property type="match status" value="1"/>
</dbReference>
<dbReference type="PANTHER" id="PTHR23346:SF7">
    <property type="entry name" value="STALLED RIBOSOME SENSOR GCN1"/>
    <property type="match status" value="1"/>
</dbReference>
<proteinExistence type="inferred from homology"/>
<sequence>MAQEKPQAKVERWLGTLQPTSSSTVDEGESAEPELRTFDDFLRLARVRITSGRTKARTHFVHERLGWAVQQGGLEPPQLLAVFQLLILTYPRYADRPSRSAVLSVLRLLAAPSALTAPPSASAAQVTQKIVAWLAREVDTVCRPSPASTALSNRFVLLTWALELYEVLAPAAHFRATQEWKGLVAALARAFDSVLRRTGRHGVKQSALTSTRRSVRKTHAQIPVLVRTLSDLSSGSAPAVQAELVIPLAGVAVDVSARLKNKLHALGEAYLQEVKPLVLRLIADGMILSRTPIAPHTTGAVADFVQRNLAQKDWEEAIMPAAGKGFLRTPEIALRVVADLVGAYSTTLPGSAAGTMLAAALNHSKATNPTTRAGALALFSALLANDPALQKDAGKEVLGTLGSGKTASPEHRQTLYLMSLDLPTSPETSPQVVQTLVPLFAKEVNEPALHALTKALSAHLGYCMASNIPIMPDQLKAIARELTGQKVALRRAAISVVGTSLYYAEADAEPTPAAEAFAAEVSGGLENALKTVSTNPLNCLAGPLEGYIAISLIEGPLGKHGKKPLAPLHKNAVIKSLFQVGQKPSFFLWDRVYKKATTPEDELWLLRAAAAMLGAHSSELRKNEPVRVSLGAIFVHFALDSTHFETRRETVAVVKACNAKHPLVTNATVRDAVRPYIVQHSAKPAVAIVEEDTAKAYSPIERLAELLTSCATFGDHVSTEVREDILTEWIVLSHYADPAAASQISWIELVQHAKLDPNSVVIRRLPRVQELIDEALIGPDVVFREAAAKAATTCAFVAGETATLSILSRIQEDLKPELFKRLTATDLGIWTTPEGTLFVDVLAAKKPSSTDKNRKEYAIEKWEQELRQSVAAKRAAGKTATLSKQDQALVDAQLAKETEIRKKINRLQRQAERGLALIRSLVQGDNEAFHERLYSVLNLLLSGVLSYGSALAGSAAFDTYLDMSNCVSPRIGDTRSWIGISTLRVYKLPVVPPHLEAELVTHVITRVLYRLRSLAEQSPFDSTTFMYITPLLTRLVAIGGIPLSAEDSESQLEQLALCLDLMRFHCSTFSDPLYPRLDVITSLLKLIAGYSKLLQTASTALVDLGESMKDNSKPEEISALTAGTLYQEQYVRNACLQALQPVDLTELDFSAEIWIACHDDDEQNARLALHVWEDNGLDVPEDFGHQLLPFLEHANAYVRTSCASALAEAATSFPDQVPSLLHGLQELYLEKAKILTPEYDSYGMVIADSLDRADPWPVRVAIGLAFERLAESFTPDQLVPFFDFLLNQEALGDRSPDVRSAMLSAATTIVDMHGNAKLSELIAMFEAYLGKKGKGSEVQDWIKEAVVILFGRLARHLDLSDDRIPKIVDRLVAALKTPSEVVQSAVAECLPPLVKGTTVDVTKLVDQLMDELANAPKYAERRGAAYGLAGVIKGRGLAGIKEFNLMNRLRTLMEDKKRFESRQGALFAFETLAVTLERNFEPYIIQSLPLLLAAFGDAQPDVREATQDATRVIMSRISGYGVKVILPDLLSGLDEKQWRTKRGSIEMLGAMAYCAPKELSLSLPTVIPRLTGVLTDSHIQVRAAANTSLKQFGEVINNPEIRNLVPVLLKALVDPATKTAPALRSLLDTSFAHYIDSPSLALVVPIIERGLRERGAETKRRAAQIVGNLASLTDSKDFVPYLDKLIPLVRMVLVDPVPEARAVAAKALGTLVERLGEDKFPDLMTSLLQTLKTDTSGVDRQGAAQGLSEVLSALGMERMETLLPEVLANARSTRPYVREGFMSLLVYLPATFGARFAPHIPRIIPPVLDGLADDEETVRETSMRAGRIIIANYSKTAIDLLLPELENGMFDSGWRIRQSSITLVGELLFKISGISGKNEIEEDAEDVEEDTGGESSRKVLVTVLGRERRDRVLSALYIVRQDAVAVVRTASIHIWKALVHNTPRTVREILPALIELEIKLLASEGGDQRETAARTMGELCRKLGEKILGAIIPILKANASSENARTREGVCLALCEIMNNTTDTQRENHEEGIIAAVRDSLVDESPAVRAAAAQAFDVMQERMGTKAIDQTIPTLLHALRQPGESAQTALQALREVMSVRAATVLPALLPTLLATPITSFNTRALKSLVAVAGRALSRRLTQILGTLVKAMETEKDEELKTDIDEAIEALLGAIVDPEGLNTCMMILLGWAKNEAPARRASAAKLFATFCQVAQLEISDYRVDWIRQLVSMLDDPVQEVVDAASAALDTLVKSTDKDDLESLVVPMRRTLESLGAPGRHVPGFTTTKGIAPLVPVILAGLTGGTNEQKEQAAYAIGDIVERAAEPAIRPYVVQLTGPLIRVITQATTFPPQVKSAILSSLTVMLTTIPTFVKPFFPQLQRTFIKSASDPASLSVRNRAAVALGVLMALQTRVDPVVTELMTGARSGESDIRSSMAVALAAVVKSAGKAVGEAARASLLELVSDTFAEPAGESYNKGIADVFSALALYDEELTRSLAEEQLTSKTPPSPLASLSIVSFLETVPDAFYTYGIVPGVVRNVQVSINLDTPAISRPAREARELFKTTPPYADDETVQAAFK</sequence>
<dbReference type="Pfam" id="PF12074">
    <property type="entry name" value="Gcn1_N"/>
    <property type="match status" value="1"/>
</dbReference>
<dbReference type="InterPro" id="IPR022716">
    <property type="entry name" value="Gcn1_N"/>
</dbReference>
<feature type="repeat" description="HEAT" evidence="4">
    <location>
        <begin position="1566"/>
        <end position="1604"/>
    </location>
</feature>
<dbReference type="InterPro" id="IPR021133">
    <property type="entry name" value="HEAT_type_2"/>
</dbReference>
<dbReference type="PANTHER" id="PTHR23346">
    <property type="entry name" value="TRANSLATIONAL ACTIVATOR GCN1-RELATED"/>
    <property type="match status" value="1"/>
</dbReference>
<feature type="compositionally biased region" description="Basic and acidic residues" evidence="5">
    <location>
        <begin position="1"/>
        <end position="12"/>
    </location>
</feature>
<dbReference type="SMART" id="SM01349">
    <property type="entry name" value="TOG"/>
    <property type="match status" value="1"/>
</dbReference>
<gene>
    <name evidence="7" type="ORF">CALCODRAFT_491615</name>
</gene>
<keyword evidence="2" id="KW-0677">Repeat</keyword>
<dbReference type="SUPFAM" id="SSF48371">
    <property type="entry name" value="ARM repeat"/>
    <property type="match status" value="4"/>
</dbReference>
<dbReference type="InterPro" id="IPR056809">
    <property type="entry name" value="HEAT_GCN1_fung"/>
</dbReference>
<evidence type="ECO:0000256" key="2">
    <source>
        <dbReference type="ARBA" id="ARBA00022737"/>
    </source>
</evidence>
<dbReference type="Pfam" id="PF24987">
    <property type="entry name" value="HEAT_EF3_N"/>
    <property type="match status" value="2"/>
</dbReference>
<evidence type="ECO:0000256" key="4">
    <source>
        <dbReference type="PROSITE-ProRule" id="PRU00103"/>
    </source>
</evidence>
<dbReference type="Proteomes" id="UP000076842">
    <property type="component" value="Unassembled WGS sequence"/>
</dbReference>
<reference evidence="7 8" key="1">
    <citation type="journal article" date="2016" name="Mol. Biol. Evol.">
        <title>Comparative Genomics of Early-Diverging Mushroom-Forming Fungi Provides Insights into the Origins of Lignocellulose Decay Capabilities.</title>
        <authorList>
            <person name="Nagy L.G."/>
            <person name="Riley R."/>
            <person name="Tritt A."/>
            <person name="Adam C."/>
            <person name="Daum C."/>
            <person name="Floudas D."/>
            <person name="Sun H."/>
            <person name="Yadav J.S."/>
            <person name="Pangilinan J."/>
            <person name="Larsson K.H."/>
            <person name="Matsuura K."/>
            <person name="Barry K."/>
            <person name="Labutti K."/>
            <person name="Kuo R."/>
            <person name="Ohm R.A."/>
            <person name="Bhattacharya S.S."/>
            <person name="Shirouzu T."/>
            <person name="Yoshinaga Y."/>
            <person name="Martin F.M."/>
            <person name="Grigoriev I.V."/>
            <person name="Hibbett D.S."/>
        </authorList>
    </citation>
    <scope>NUCLEOTIDE SEQUENCE [LARGE SCALE GENOMIC DNA]</scope>
    <source>
        <strain evidence="7 8">HHB12733</strain>
    </source>
</reference>
<dbReference type="PROSITE" id="PS50077">
    <property type="entry name" value="HEAT_REPEAT"/>
    <property type="match status" value="3"/>
</dbReference>
<evidence type="ECO:0000256" key="3">
    <source>
        <dbReference type="ARBA" id="ARBA00072275"/>
    </source>
</evidence>
<feature type="region of interest" description="Disordered" evidence="5">
    <location>
        <begin position="1"/>
        <end position="31"/>
    </location>
</feature>
<accession>A0A165J0K7</accession>
<dbReference type="GO" id="GO:0034198">
    <property type="term" value="P:cellular response to amino acid starvation"/>
    <property type="evidence" value="ECO:0007669"/>
    <property type="project" value="TreeGrafter"/>
</dbReference>
<dbReference type="GO" id="GO:0030295">
    <property type="term" value="F:protein kinase activator activity"/>
    <property type="evidence" value="ECO:0007669"/>
    <property type="project" value="UniProtKB-ARBA"/>
</dbReference>
<dbReference type="Pfam" id="PF23271">
    <property type="entry name" value="HEAT_GCN1"/>
    <property type="match status" value="1"/>
</dbReference>
<dbReference type="EMBL" id="KV423925">
    <property type="protein sequence ID" value="KZT61209.1"/>
    <property type="molecule type" value="Genomic_DNA"/>
</dbReference>
<dbReference type="InParanoid" id="A0A165J0K7"/>
<evidence type="ECO:0000256" key="5">
    <source>
        <dbReference type="SAM" id="MobiDB-lite"/>
    </source>
</evidence>
<feature type="repeat" description="HEAT" evidence="4">
    <location>
        <begin position="1685"/>
        <end position="1723"/>
    </location>
</feature>
<evidence type="ECO:0000313" key="7">
    <source>
        <dbReference type="EMBL" id="KZT61209.1"/>
    </source>
</evidence>
<dbReference type="InterPro" id="IPR057546">
    <property type="entry name" value="HEAT_GCN1"/>
</dbReference>
<dbReference type="InterPro" id="IPR034085">
    <property type="entry name" value="TOG"/>
</dbReference>
<dbReference type="GO" id="GO:1904688">
    <property type="term" value="P:regulation of cytoplasmic translational initiation"/>
    <property type="evidence" value="ECO:0007669"/>
    <property type="project" value="UniProtKB-ARBA"/>
</dbReference>
<dbReference type="InterPro" id="IPR016024">
    <property type="entry name" value="ARM-type_fold"/>
</dbReference>
<feature type="repeat" description="HEAT" evidence="4">
    <location>
        <begin position="2033"/>
        <end position="2071"/>
    </location>
</feature>
<dbReference type="GO" id="GO:0005829">
    <property type="term" value="C:cytosol"/>
    <property type="evidence" value="ECO:0007669"/>
    <property type="project" value="TreeGrafter"/>
</dbReference>